<sequence length="505" mass="54727">MPFFSDFRIHVRYPSNIDLSPSESSMNSSLKLGSGSTSTRQNYAGKHPYLQNHMPTQGPGGGLLSQNQRTAIPQVSWVSSGQGVTDLPFPKRLGVEFNGIDSPQSAERQISLQTTSAGQSQTRQYPDNVVRPSIAPVIYLMNPQGPRFSHGQSQMVELPNNPRGQAPTTSVDGLSNNSKYYARPYHKRSAVAPPLGAHWVQRQKMSHPTTTHHSMPIRFPTKPAASVTANLAHPSIPIYQSQSQTQQPVRALMNPSIPYTWIFCLVVLELSLVLLFYFFIRLKKEKNMQSLLIFYESVALRKEFADATDRVTSHTKHISYVPIYLSIYSPNGSPGVGFMPHILDVKAGEDVLGKLMWFSQNSTRAVCILSANGAISNVTLQQFATSGGTVTYEGRFEILSLCGSFMVCESDGQRSRTGGLSVSLSGPDGRVLGGNVAGLLTAASPVQMIVGSFVPASQKQRKTEAKIVNTTPVNVGTTSGSSSGGIGSPLVHSNNSNPQGMTNMP</sequence>
<dbReference type="AlphaFoldDB" id="A0AA35YL15"/>
<dbReference type="PANTHER" id="PTHR31500">
    <property type="entry name" value="AT-HOOK MOTIF NUCLEAR-LOCALIZED PROTEIN 9"/>
    <property type="match status" value="1"/>
</dbReference>
<evidence type="ECO:0000256" key="6">
    <source>
        <dbReference type="SAM" id="Phobius"/>
    </source>
</evidence>
<evidence type="ECO:0000313" key="8">
    <source>
        <dbReference type="EMBL" id="CAI9275808.1"/>
    </source>
</evidence>
<dbReference type="InterPro" id="IPR039605">
    <property type="entry name" value="AHL"/>
</dbReference>
<feature type="domain" description="PPC" evidence="7">
    <location>
        <begin position="332"/>
        <end position="474"/>
    </location>
</feature>
<comment type="function">
    <text evidence="4">Transcription factor that specifically binds AT-rich DNA sequences related to the nuclear matrix attachment regions (MARs).</text>
</comment>
<dbReference type="CDD" id="cd11378">
    <property type="entry name" value="DUF296"/>
    <property type="match status" value="1"/>
</dbReference>
<evidence type="ECO:0000256" key="5">
    <source>
        <dbReference type="SAM" id="MobiDB-lite"/>
    </source>
</evidence>
<feature type="compositionally biased region" description="Low complexity" evidence="5">
    <location>
        <begin position="19"/>
        <end position="39"/>
    </location>
</feature>
<reference evidence="8" key="1">
    <citation type="submission" date="2023-04" db="EMBL/GenBank/DDBJ databases">
        <authorList>
            <person name="Vijverberg K."/>
            <person name="Xiong W."/>
            <person name="Schranz E."/>
        </authorList>
    </citation>
    <scope>NUCLEOTIDE SEQUENCE</scope>
</reference>
<dbReference type="Pfam" id="PF03479">
    <property type="entry name" value="PCC"/>
    <property type="match status" value="1"/>
</dbReference>
<keyword evidence="6" id="KW-0812">Transmembrane</keyword>
<keyword evidence="9" id="KW-1185">Reference proteome</keyword>
<evidence type="ECO:0000256" key="2">
    <source>
        <dbReference type="ARBA" id="ARBA00023125"/>
    </source>
</evidence>
<evidence type="ECO:0000256" key="1">
    <source>
        <dbReference type="ARBA" id="ARBA00023015"/>
    </source>
</evidence>
<dbReference type="PANTHER" id="PTHR31500:SF85">
    <property type="entry name" value="AT-HOOK MOTIF NUCLEAR-LOCALIZED PROTEIN"/>
    <property type="match status" value="1"/>
</dbReference>
<evidence type="ECO:0000313" key="9">
    <source>
        <dbReference type="Proteomes" id="UP001177003"/>
    </source>
</evidence>
<comment type="subcellular location">
    <subcellularLocation>
        <location evidence="4">Nucleus</location>
    </subcellularLocation>
</comment>
<dbReference type="Gene3D" id="3.30.1330.80">
    <property type="entry name" value="Hypothetical protein, similar to alpha- acetolactate decarboxylase, domain 2"/>
    <property type="match status" value="1"/>
</dbReference>
<comment type="domain">
    <text evidence="4">The PPC domain mediates interactions between AHL proteins.</text>
</comment>
<dbReference type="InterPro" id="IPR005175">
    <property type="entry name" value="PPC_dom"/>
</dbReference>
<dbReference type="SUPFAM" id="SSF117856">
    <property type="entry name" value="AF0104/ALDC/Ptd012-like"/>
    <property type="match status" value="1"/>
</dbReference>
<feature type="compositionally biased region" description="Polar residues" evidence="5">
    <location>
        <begin position="491"/>
        <end position="505"/>
    </location>
</feature>
<keyword evidence="2 4" id="KW-0238">DNA-binding</keyword>
<organism evidence="8 9">
    <name type="scientific">Lactuca saligna</name>
    <name type="common">Willowleaf lettuce</name>
    <dbReference type="NCBI Taxonomy" id="75948"/>
    <lineage>
        <taxon>Eukaryota</taxon>
        <taxon>Viridiplantae</taxon>
        <taxon>Streptophyta</taxon>
        <taxon>Embryophyta</taxon>
        <taxon>Tracheophyta</taxon>
        <taxon>Spermatophyta</taxon>
        <taxon>Magnoliopsida</taxon>
        <taxon>eudicotyledons</taxon>
        <taxon>Gunneridae</taxon>
        <taxon>Pentapetalae</taxon>
        <taxon>asterids</taxon>
        <taxon>campanulids</taxon>
        <taxon>Asterales</taxon>
        <taxon>Asteraceae</taxon>
        <taxon>Cichorioideae</taxon>
        <taxon>Cichorieae</taxon>
        <taxon>Lactucinae</taxon>
        <taxon>Lactuca</taxon>
    </lineage>
</organism>
<keyword evidence="6" id="KW-0472">Membrane</keyword>
<feature type="region of interest" description="Disordered" evidence="5">
    <location>
        <begin position="472"/>
        <end position="505"/>
    </location>
</feature>
<dbReference type="GO" id="GO:0003680">
    <property type="term" value="F:minor groove of adenine-thymine-rich DNA binding"/>
    <property type="evidence" value="ECO:0007669"/>
    <property type="project" value="UniProtKB-UniRule"/>
</dbReference>
<dbReference type="EMBL" id="OX465079">
    <property type="protein sequence ID" value="CAI9275808.1"/>
    <property type="molecule type" value="Genomic_DNA"/>
</dbReference>
<dbReference type="Proteomes" id="UP001177003">
    <property type="component" value="Chromosome 3"/>
</dbReference>
<name>A0AA35YL15_LACSI</name>
<keyword evidence="3 4" id="KW-0804">Transcription</keyword>
<keyword evidence="1 4" id="KW-0805">Transcription regulation</keyword>
<keyword evidence="6" id="KW-1133">Transmembrane helix</keyword>
<evidence type="ECO:0000259" key="7">
    <source>
        <dbReference type="PROSITE" id="PS51742"/>
    </source>
</evidence>
<dbReference type="PROSITE" id="PS51742">
    <property type="entry name" value="PPC"/>
    <property type="match status" value="1"/>
</dbReference>
<feature type="compositionally biased region" description="Low complexity" evidence="5">
    <location>
        <begin position="472"/>
        <end position="481"/>
    </location>
</feature>
<proteinExistence type="predicted"/>
<keyword evidence="4" id="KW-0539">Nucleus</keyword>
<dbReference type="GO" id="GO:0005634">
    <property type="term" value="C:nucleus"/>
    <property type="evidence" value="ECO:0007669"/>
    <property type="project" value="UniProtKB-SubCell"/>
</dbReference>
<feature type="transmembrane region" description="Helical" evidence="6">
    <location>
        <begin position="259"/>
        <end position="280"/>
    </location>
</feature>
<gene>
    <name evidence="8" type="ORF">LSALG_LOCUS15828</name>
</gene>
<protein>
    <recommendedName>
        <fullName evidence="4">AT-hook motif nuclear-localized protein</fullName>
    </recommendedName>
</protein>
<feature type="region of interest" description="Disordered" evidence="5">
    <location>
        <begin position="18"/>
        <end position="39"/>
    </location>
</feature>
<evidence type="ECO:0000256" key="3">
    <source>
        <dbReference type="ARBA" id="ARBA00023163"/>
    </source>
</evidence>
<accession>A0AA35YL15</accession>
<evidence type="ECO:0000256" key="4">
    <source>
        <dbReference type="RuleBase" id="RU367031"/>
    </source>
</evidence>